<evidence type="ECO:0000259" key="6">
    <source>
        <dbReference type="PROSITE" id="PS50950"/>
    </source>
</evidence>
<dbReference type="AlphaFoldDB" id="A0A0L0BTB3"/>
<evidence type="ECO:0000256" key="1">
    <source>
        <dbReference type="ARBA" id="ARBA00022723"/>
    </source>
</evidence>
<evidence type="ECO:0000256" key="4">
    <source>
        <dbReference type="ARBA" id="ARBA00023125"/>
    </source>
</evidence>
<gene>
    <name evidence="7" type="ORF">FF38_10740</name>
</gene>
<evidence type="ECO:0000313" key="7">
    <source>
        <dbReference type="EMBL" id="KNC23287.1"/>
    </source>
</evidence>
<reference evidence="7 8" key="1">
    <citation type="journal article" date="2015" name="Nat. Commun.">
        <title>Lucilia cuprina genome unlocks parasitic fly biology to underpin future interventions.</title>
        <authorList>
            <person name="Anstead C.A."/>
            <person name="Korhonen P.K."/>
            <person name="Young N.D."/>
            <person name="Hall R.S."/>
            <person name="Jex A.R."/>
            <person name="Murali S.C."/>
            <person name="Hughes D.S."/>
            <person name="Lee S.F."/>
            <person name="Perry T."/>
            <person name="Stroehlein A.J."/>
            <person name="Ansell B.R."/>
            <person name="Breugelmans B."/>
            <person name="Hofmann A."/>
            <person name="Qu J."/>
            <person name="Dugan S."/>
            <person name="Lee S.L."/>
            <person name="Chao H."/>
            <person name="Dinh H."/>
            <person name="Han Y."/>
            <person name="Doddapaneni H.V."/>
            <person name="Worley K.C."/>
            <person name="Muzny D.M."/>
            <person name="Ioannidis P."/>
            <person name="Waterhouse R.M."/>
            <person name="Zdobnov E.M."/>
            <person name="James P.J."/>
            <person name="Bagnall N.H."/>
            <person name="Kotze A.C."/>
            <person name="Gibbs R.A."/>
            <person name="Richards S."/>
            <person name="Batterham P."/>
            <person name="Gasser R.B."/>
        </authorList>
    </citation>
    <scope>NUCLEOTIDE SEQUENCE [LARGE SCALE GENOMIC DNA]</scope>
    <source>
        <strain evidence="7 8">LS</strain>
        <tissue evidence="7">Full body</tissue>
    </source>
</reference>
<dbReference type="Proteomes" id="UP000037069">
    <property type="component" value="Unassembled WGS sequence"/>
</dbReference>
<name>A0A0L0BTB3_LUCCU</name>
<protein>
    <recommendedName>
        <fullName evidence="6">THAP-type domain-containing protein</fullName>
    </recommendedName>
</protein>
<dbReference type="SUPFAM" id="SSF57716">
    <property type="entry name" value="Glucocorticoid receptor-like (DNA-binding domain)"/>
    <property type="match status" value="1"/>
</dbReference>
<keyword evidence="8" id="KW-1185">Reference proteome</keyword>
<dbReference type="GO" id="GO:0008270">
    <property type="term" value="F:zinc ion binding"/>
    <property type="evidence" value="ECO:0007669"/>
    <property type="project" value="UniProtKB-KW"/>
</dbReference>
<dbReference type="EMBL" id="JRES01001371">
    <property type="protein sequence ID" value="KNC23287.1"/>
    <property type="molecule type" value="Genomic_DNA"/>
</dbReference>
<dbReference type="InterPro" id="IPR006612">
    <property type="entry name" value="THAP_Znf"/>
</dbReference>
<keyword evidence="2 5" id="KW-0863">Zinc-finger</keyword>
<evidence type="ECO:0000256" key="5">
    <source>
        <dbReference type="PROSITE-ProRule" id="PRU00309"/>
    </source>
</evidence>
<evidence type="ECO:0000256" key="2">
    <source>
        <dbReference type="ARBA" id="ARBA00022771"/>
    </source>
</evidence>
<dbReference type="PROSITE" id="PS50950">
    <property type="entry name" value="ZF_THAP"/>
    <property type="match status" value="1"/>
</dbReference>
<dbReference type="GO" id="GO:0003677">
    <property type="term" value="F:DNA binding"/>
    <property type="evidence" value="ECO:0007669"/>
    <property type="project" value="UniProtKB-UniRule"/>
</dbReference>
<accession>A0A0L0BTB3</accession>
<sequence length="88" mass="10219">MRTERKQPLEVNENTNGYFPILPGKRQQWLERCKTNEENLPKEPMACSDHFFKSDITINSKRARLDRDAIPITTSSTASTDNEFSIFL</sequence>
<evidence type="ECO:0000313" key="8">
    <source>
        <dbReference type="Proteomes" id="UP000037069"/>
    </source>
</evidence>
<evidence type="ECO:0000256" key="3">
    <source>
        <dbReference type="ARBA" id="ARBA00022833"/>
    </source>
</evidence>
<keyword evidence="3" id="KW-0862">Zinc</keyword>
<keyword evidence="1" id="KW-0479">Metal-binding</keyword>
<dbReference type="Pfam" id="PF05485">
    <property type="entry name" value="THAP"/>
    <property type="match status" value="1"/>
</dbReference>
<proteinExistence type="predicted"/>
<keyword evidence="4 5" id="KW-0238">DNA-binding</keyword>
<organism evidence="7 8">
    <name type="scientific">Lucilia cuprina</name>
    <name type="common">Green bottle fly</name>
    <name type="synonym">Australian sheep blowfly</name>
    <dbReference type="NCBI Taxonomy" id="7375"/>
    <lineage>
        <taxon>Eukaryota</taxon>
        <taxon>Metazoa</taxon>
        <taxon>Ecdysozoa</taxon>
        <taxon>Arthropoda</taxon>
        <taxon>Hexapoda</taxon>
        <taxon>Insecta</taxon>
        <taxon>Pterygota</taxon>
        <taxon>Neoptera</taxon>
        <taxon>Endopterygota</taxon>
        <taxon>Diptera</taxon>
        <taxon>Brachycera</taxon>
        <taxon>Muscomorpha</taxon>
        <taxon>Oestroidea</taxon>
        <taxon>Calliphoridae</taxon>
        <taxon>Luciliinae</taxon>
        <taxon>Lucilia</taxon>
    </lineage>
</organism>
<comment type="caution">
    <text evidence="7">The sequence shown here is derived from an EMBL/GenBank/DDBJ whole genome shotgun (WGS) entry which is preliminary data.</text>
</comment>
<feature type="domain" description="THAP-type" evidence="6">
    <location>
        <begin position="1"/>
        <end position="74"/>
    </location>
</feature>